<keyword evidence="4" id="KW-0274">FAD</keyword>
<dbReference type="AlphaFoldDB" id="A0A1X7A3T5"/>
<evidence type="ECO:0000256" key="2">
    <source>
        <dbReference type="ARBA" id="ARBA00005272"/>
    </source>
</evidence>
<evidence type="ECO:0000259" key="6">
    <source>
        <dbReference type="Pfam" id="PF07992"/>
    </source>
</evidence>
<dbReference type="PANTHER" id="PTHR42913">
    <property type="entry name" value="APOPTOSIS-INDUCING FACTOR 1"/>
    <property type="match status" value="1"/>
</dbReference>
<dbReference type="InterPro" id="IPR051169">
    <property type="entry name" value="NADH-Q_oxidoreductase"/>
</dbReference>
<organism evidence="7 8">
    <name type="scientific">Roseovarius albus</name>
    <dbReference type="NCBI Taxonomy" id="1247867"/>
    <lineage>
        <taxon>Bacteria</taxon>
        <taxon>Pseudomonadati</taxon>
        <taxon>Pseudomonadota</taxon>
        <taxon>Alphaproteobacteria</taxon>
        <taxon>Rhodobacterales</taxon>
        <taxon>Roseobacteraceae</taxon>
        <taxon>Roseovarius</taxon>
    </lineage>
</organism>
<dbReference type="InterPro" id="IPR036188">
    <property type="entry name" value="FAD/NAD-bd_sf"/>
</dbReference>
<evidence type="ECO:0000256" key="5">
    <source>
        <dbReference type="ARBA" id="ARBA00023002"/>
    </source>
</evidence>
<keyword evidence="5 7" id="KW-0560">Oxidoreductase</keyword>
<evidence type="ECO:0000256" key="1">
    <source>
        <dbReference type="ARBA" id="ARBA00001974"/>
    </source>
</evidence>
<dbReference type="OrthoDB" id="9781621at2"/>
<dbReference type="Pfam" id="PF07992">
    <property type="entry name" value="Pyr_redox_2"/>
    <property type="match status" value="1"/>
</dbReference>
<gene>
    <name evidence="7" type="primary">ndh</name>
    <name evidence="7" type="ORF">ROA7450_03782</name>
</gene>
<comment type="similarity">
    <text evidence="2">Belongs to the NADH dehydrogenase family.</text>
</comment>
<dbReference type="SUPFAM" id="SSF51905">
    <property type="entry name" value="FAD/NAD(P)-binding domain"/>
    <property type="match status" value="2"/>
</dbReference>
<dbReference type="PRINTS" id="PR00411">
    <property type="entry name" value="PNDRDTASEI"/>
</dbReference>
<dbReference type="GO" id="GO:0019646">
    <property type="term" value="P:aerobic electron transport chain"/>
    <property type="evidence" value="ECO:0007669"/>
    <property type="project" value="TreeGrafter"/>
</dbReference>
<dbReference type="Gene3D" id="3.50.50.100">
    <property type="match status" value="1"/>
</dbReference>
<evidence type="ECO:0000256" key="4">
    <source>
        <dbReference type="ARBA" id="ARBA00022827"/>
    </source>
</evidence>
<dbReference type="InterPro" id="IPR023753">
    <property type="entry name" value="FAD/NAD-binding_dom"/>
</dbReference>
<reference evidence="7 8" key="1">
    <citation type="submission" date="2017-03" db="EMBL/GenBank/DDBJ databases">
        <authorList>
            <person name="Afonso C.L."/>
            <person name="Miller P.J."/>
            <person name="Scott M.A."/>
            <person name="Spackman E."/>
            <person name="Goraichik I."/>
            <person name="Dimitrov K.M."/>
            <person name="Suarez D.L."/>
            <person name="Swayne D.E."/>
        </authorList>
    </citation>
    <scope>NUCLEOTIDE SEQUENCE [LARGE SCALE GENOMIC DNA]</scope>
    <source>
        <strain evidence="7 8">CECT 7450</strain>
    </source>
</reference>
<proteinExistence type="inferred from homology"/>
<dbReference type="EMBL" id="FWFX01000016">
    <property type="protein sequence ID" value="SLN69859.1"/>
    <property type="molecule type" value="Genomic_DNA"/>
</dbReference>
<dbReference type="Proteomes" id="UP000193061">
    <property type="component" value="Unassembled WGS sequence"/>
</dbReference>
<sequence>MAEIVIIGGGAGGLELAIRLSKKLRRSSKDRVTLVDRKMNHVWKPLFHEVAAGTRGISGDQLSYLSLADMHGFRFRTGEVLHIDREAKTIAISGRLGSTGESIPKRTLPYDHLVFAIGSEPKTFGIPGITENCFFLDTLEQASRYQDAFFEHCLRLDTKKVEKSEQLRISIIGGGATGVELAAELTHSIGHLTRYGFDAFDASKSVSITLIEAAPRILPQLDETLSTKALERLQELGVDVRTSCKVHEVLPSGDVKTEDDTVITSDITAWVAGIGAPSVLKELVPDFYLESGFLAIQDTLQLQGDETMWALGDCARLLDPKSGRPLPPKAQVASQQAEHLANELSRLLVTKAPAGVFRFKDHGSLVNFGSHSTIGMMMGNLLGSHNVDGWFARRAYKLLYRRHQFILHGALRGSLLILSEWLRERVHPRLKLH</sequence>
<dbReference type="PANTHER" id="PTHR42913:SF3">
    <property type="entry name" value="64 KDA MITOCHONDRIAL NADH DEHYDROGENASE (EUROFUNG)"/>
    <property type="match status" value="1"/>
</dbReference>
<keyword evidence="3" id="KW-0285">Flavoprotein</keyword>
<evidence type="ECO:0000313" key="7">
    <source>
        <dbReference type="EMBL" id="SLN69859.1"/>
    </source>
</evidence>
<dbReference type="GO" id="GO:0003955">
    <property type="term" value="F:NAD(P)H dehydrogenase (quinone) activity"/>
    <property type="evidence" value="ECO:0007669"/>
    <property type="project" value="TreeGrafter"/>
</dbReference>
<accession>A0A1X7A3T5</accession>
<keyword evidence="8" id="KW-1185">Reference proteome</keyword>
<name>A0A1X7A3T5_9RHOB</name>
<dbReference type="PRINTS" id="PR00368">
    <property type="entry name" value="FADPNR"/>
</dbReference>
<dbReference type="EC" id="1.6.99.3" evidence="7"/>
<dbReference type="RefSeq" id="WP_085807448.1">
    <property type="nucleotide sequence ID" value="NZ_FWFX01000016.1"/>
</dbReference>
<evidence type="ECO:0000313" key="8">
    <source>
        <dbReference type="Proteomes" id="UP000193061"/>
    </source>
</evidence>
<comment type="cofactor">
    <cofactor evidence="1">
        <name>FAD</name>
        <dbReference type="ChEBI" id="CHEBI:57692"/>
    </cofactor>
</comment>
<evidence type="ECO:0000256" key="3">
    <source>
        <dbReference type="ARBA" id="ARBA00022630"/>
    </source>
</evidence>
<feature type="domain" description="FAD/NAD(P)-binding" evidence="6">
    <location>
        <begin position="3"/>
        <end position="337"/>
    </location>
</feature>
<protein>
    <submittedName>
        <fullName evidence="7">NADH dehydrogenase</fullName>
        <ecNumber evidence="7">1.6.99.3</ecNumber>
    </submittedName>
</protein>